<keyword evidence="11" id="KW-1185">Reference proteome</keyword>
<evidence type="ECO:0000256" key="1">
    <source>
        <dbReference type="ARBA" id="ARBA00004236"/>
    </source>
</evidence>
<dbReference type="InterPro" id="IPR015856">
    <property type="entry name" value="ABC_transpr_CbiO/EcfA_su"/>
</dbReference>
<keyword evidence="4" id="KW-1003">Cell membrane</keyword>
<dbReference type="InterPro" id="IPR017871">
    <property type="entry name" value="ABC_transporter-like_CS"/>
</dbReference>
<dbReference type="KEGG" id="euz:DVS28_a4698"/>
<dbReference type="GO" id="GO:0042626">
    <property type="term" value="F:ATPase-coupled transmembrane transporter activity"/>
    <property type="evidence" value="ECO:0007669"/>
    <property type="project" value="TreeGrafter"/>
</dbReference>
<feature type="domain" description="ABC transporter" evidence="9">
    <location>
        <begin position="10"/>
        <end position="240"/>
    </location>
</feature>
<evidence type="ECO:0000313" key="10">
    <source>
        <dbReference type="EMBL" id="AXV09359.1"/>
    </source>
</evidence>
<name>A0A346Y4G2_9ACTN</name>
<dbReference type="InterPro" id="IPR050095">
    <property type="entry name" value="ECF_ABC_transporter_ATP-bd"/>
</dbReference>
<keyword evidence="8" id="KW-0472">Membrane</keyword>
<dbReference type="AlphaFoldDB" id="A0A346Y4G2"/>
<dbReference type="OrthoDB" id="9806471at2"/>
<evidence type="ECO:0000313" key="11">
    <source>
        <dbReference type="Proteomes" id="UP000264006"/>
    </source>
</evidence>
<dbReference type="RefSeq" id="WP_114593555.1">
    <property type="nucleotide sequence ID" value="NZ_CP031165.1"/>
</dbReference>
<keyword evidence="6" id="KW-0067">ATP-binding</keyword>
<evidence type="ECO:0000256" key="6">
    <source>
        <dbReference type="ARBA" id="ARBA00022840"/>
    </source>
</evidence>
<dbReference type="GO" id="GO:0016887">
    <property type="term" value="F:ATP hydrolysis activity"/>
    <property type="evidence" value="ECO:0007669"/>
    <property type="project" value="InterPro"/>
</dbReference>
<dbReference type="GO" id="GO:0043190">
    <property type="term" value="C:ATP-binding cassette (ABC) transporter complex"/>
    <property type="evidence" value="ECO:0007669"/>
    <property type="project" value="TreeGrafter"/>
</dbReference>
<dbReference type="PANTHER" id="PTHR43553">
    <property type="entry name" value="HEAVY METAL TRANSPORTER"/>
    <property type="match status" value="1"/>
</dbReference>
<proteinExistence type="inferred from homology"/>
<dbReference type="Gene3D" id="3.40.50.300">
    <property type="entry name" value="P-loop containing nucleotide triphosphate hydrolases"/>
    <property type="match status" value="1"/>
</dbReference>
<gene>
    <name evidence="10" type="ORF">DVS28_a4698</name>
</gene>
<dbReference type="Proteomes" id="UP000264006">
    <property type="component" value="Chromosome"/>
</dbReference>
<dbReference type="SMART" id="SM00382">
    <property type="entry name" value="AAA"/>
    <property type="match status" value="1"/>
</dbReference>
<organism evidence="10 11">
    <name type="scientific">Euzebya pacifica</name>
    <dbReference type="NCBI Taxonomy" id="1608957"/>
    <lineage>
        <taxon>Bacteria</taxon>
        <taxon>Bacillati</taxon>
        <taxon>Actinomycetota</taxon>
        <taxon>Nitriliruptoria</taxon>
        <taxon>Euzebyales</taxon>
    </lineage>
</organism>
<dbReference type="InterPro" id="IPR027417">
    <property type="entry name" value="P-loop_NTPase"/>
</dbReference>
<accession>A0A346Y4G2</accession>
<evidence type="ECO:0000256" key="3">
    <source>
        <dbReference type="ARBA" id="ARBA00022448"/>
    </source>
</evidence>
<evidence type="ECO:0000256" key="2">
    <source>
        <dbReference type="ARBA" id="ARBA00005417"/>
    </source>
</evidence>
<dbReference type="PANTHER" id="PTHR43553:SF24">
    <property type="entry name" value="ENERGY-COUPLING FACTOR TRANSPORTER ATP-BINDING PROTEIN ECFA1"/>
    <property type="match status" value="1"/>
</dbReference>
<keyword evidence="5" id="KW-0547">Nucleotide-binding</keyword>
<dbReference type="SUPFAM" id="SSF52540">
    <property type="entry name" value="P-loop containing nucleoside triphosphate hydrolases"/>
    <property type="match status" value="1"/>
</dbReference>
<evidence type="ECO:0000256" key="5">
    <source>
        <dbReference type="ARBA" id="ARBA00022741"/>
    </source>
</evidence>
<dbReference type="InterPro" id="IPR003593">
    <property type="entry name" value="AAA+_ATPase"/>
</dbReference>
<keyword evidence="3" id="KW-0813">Transport</keyword>
<dbReference type="Pfam" id="PF00005">
    <property type="entry name" value="ABC_tran"/>
    <property type="match status" value="1"/>
</dbReference>
<keyword evidence="7" id="KW-1278">Translocase</keyword>
<dbReference type="PROSITE" id="PS50893">
    <property type="entry name" value="ABC_TRANSPORTER_2"/>
    <property type="match status" value="1"/>
</dbReference>
<comment type="similarity">
    <text evidence="2">Belongs to the ABC transporter superfamily.</text>
</comment>
<protein>
    <submittedName>
        <fullName evidence="10">ATPase component NikO of energizing module of nickel ECF transporter</fullName>
    </submittedName>
</protein>
<dbReference type="InterPro" id="IPR003439">
    <property type="entry name" value="ABC_transporter-like_ATP-bd"/>
</dbReference>
<dbReference type="CDD" id="cd03225">
    <property type="entry name" value="ABC_cobalt_CbiO_domain1"/>
    <property type="match status" value="1"/>
</dbReference>
<comment type="subcellular location">
    <subcellularLocation>
        <location evidence="1">Cell membrane</location>
    </subcellularLocation>
</comment>
<reference evidence="10 11" key="1">
    <citation type="submission" date="2018-09" db="EMBL/GenBank/DDBJ databases">
        <title>Complete genome sequence of Euzebya sp. DY32-46 isolated from seawater of Pacific Ocean.</title>
        <authorList>
            <person name="Xu L."/>
            <person name="Wu Y.-H."/>
            <person name="Xu X.-W."/>
        </authorList>
    </citation>
    <scope>NUCLEOTIDE SEQUENCE [LARGE SCALE GENOMIC DNA]</scope>
    <source>
        <strain evidence="10 11">DY32-46</strain>
    </source>
</reference>
<dbReference type="FunFam" id="3.40.50.300:FF:000224">
    <property type="entry name" value="Energy-coupling factor transporter ATP-binding protein EcfA"/>
    <property type="match status" value="1"/>
</dbReference>
<dbReference type="GO" id="GO:0005524">
    <property type="term" value="F:ATP binding"/>
    <property type="evidence" value="ECO:0007669"/>
    <property type="project" value="UniProtKB-KW"/>
</dbReference>
<sequence length="257" mass="27398">MTVPAPPPVIDLDGVGFTYPDGHRALDGFTLAVGTGESVAVLGPNGSGKTTFALHLNGIHELQEGRAAISGLPIAHEHLPEIRRRVGMVFQDTDDQLFMPTVREDVAFGPHNLGLRDGELDVRVEEALEKVGASGLIDRAPHHLSGGERRRVALATVLSMQPDVLVLDEPTSGLDPAGRRELAGVLAELPITKLLITHDLPFALELCDRAVIVSGGRVVADGSCVDVLADEPLLHAHRLELPLGFDPRAGWAARHTP</sequence>
<evidence type="ECO:0000256" key="7">
    <source>
        <dbReference type="ARBA" id="ARBA00022967"/>
    </source>
</evidence>
<dbReference type="PROSITE" id="PS00211">
    <property type="entry name" value="ABC_TRANSPORTER_1"/>
    <property type="match status" value="1"/>
</dbReference>
<evidence type="ECO:0000256" key="8">
    <source>
        <dbReference type="ARBA" id="ARBA00023136"/>
    </source>
</evidence>
<dbReference type="EMBL" id="CP031165">
    <property type="protein sequence ID" value="AXV09359.1"/>
    <property type="molecule type" value="Genomic_DNA"/>
</dbReference>
<evidence type="ECO:0000259" key="9">
    <source>
        <dbReference type="PROSITE" id="PS50893"/>
    </source>
</evidence>
<evidence type="ECO:0000256" key="4">
    <source>
        <dbReference type="ARBA" id="ARBA00022475"/>
    </source>
</evidence>